<reference evidence="3 4" key="1">
    <citation type="submission" date="2014-04" db="EMBL/GenBank/DDBJ databases">
        <title>Evolutionary Origins and Diversification of the Mycorrhizal Mutualists.</title>
        <authorList>
            <consortium name="DOE Joint Genome Institute"/>
            <consortium name="Mycorrhizal Genomics Consortium"/>
            <person name="Kohler A."/>
            <person name="Kuo A."/>
            <person name="Nagy L.G."/>
            <person name="Floudas D."/>
            <person name="Copeland A."/>
            <person name="Barry K.W."/>
            <person name="Cichocki N."/>
            <person name="Veneault-Fourrey C."/>
            <person name="LaButti K."/>
            <person name="Lindquist E.A."/>
            <person name="Lipzen A."/>
            <person name="Lundell T."/>
            <person name="Morin E."/>
            <person name="Murat C."/>
            <person name="Riley R."/>
            <person name="Ohm R."/>
            <person name="Sun H."/>
            <person name="Tunlid A."/>
            <person name="Henrissat B."/>
            <person name="Grigoriev I.V."/>
            <person name="Hibbett D.S."/>
            <person name="Martin F."/>
        </authorList>
    </citation>
    <scope>NUCLEOTIDE SEQUENCE [LARGE SCALE GENOMIC DNA]</scope>
    <source>
        <strain evidence="3 4">FD-317 M1</strain>
    </source>
</reference>
<proteinExistence type="predicted"/>
<feature type="transmembrane region" description="Helical" evidence="2">
    <location>
        <begin position="299"/>
        <end position="318"/>
    </location>
</feature>
<evidence type="ECO:0000313" key="3">
    <source>
        <dbReference type="EMBL" id="KIK52475.1"/>
    </source>
</evidence>
<feature type="transmembrane region" description="Helical" evidence="2">
    <location>
        <begin position="182"/>
        <end position="203"/>
    </location>
</feature>
<dbReference type="AlphaFoldDB" id="A0A0D0AQB2"/>
<keyword evidence="2" id="KW-0472">Membrane</keyword>
<keyword evidence="2" id="KW-0812">Transmembrane</keyword>
<evidence type="ECO:0000256" key="2">
    <source>
        <dbReference type="SAM" id="Phobius"/>
    </source>
</evidence>
<accession>A0A0D0AQB2</accession>
<dbReference type="OrthoDB" id="2854287at2759"/>
<dbReference type="HOGENOM" id="CLU_819045_0_0_1"/>
<dbReference type="Proteomes" id="UP000053593">
    <property type="component" value="Unassembled WGS sequence"/>
</dbReference>
<protein>
    <submittedName>
        <fullName evidence="3">Uncharacterized protein</fullName>
    </submittedName>
</protein>
<evidence type="ECO:0000256" key="1">
    <source>
        <dbReference type="SAM" id="MobiDB-lite"/>
    </source>
</evidence>
<sequence>MEPEEPCNVYQSFPIFSAAHSDAQMACLEFLNTKAATIGSPCQEFRATVSRLKKFRQDSQLAEGGQGAKRNHRLGFSSQFESGMEEELSAFTNEKVAEVRDEIIYSEVPESYGPLSRTIPHCHGEATVGLEAAPGLKPVRGKPNARGHPGRLFDGNEPSRKHKVLANSDQPQALDRHEARNVPTWITIWFVLSSVTCIWDLFVMRAGTGRMLLEEAFLAYLPLQIPSHHWLASPIPEVFPFVTEAALNVTYLLSYVFYRQTALLLAFASAAVTVGQTLSVCLQAYFYPNFMSSPKNLSTISWALVLIFRIFIPTLIGFTTGKELCYWLGVSADWGSSIY</sequence>
<feature type="region of interest" description="Disordered" evidence="1">
    <location>
        <begin position="134"/>
        <end position="159"/>
    </location>
</feature>
<gene>
    <name evidence="3" type="ORF">GYMLUDRAFT_77792</name>
</gene>
<evidence type="ECO:0000313" key="4">
    <source>
        <dbReference type="Proteomes" id="UP000053593"/>
    </source>
</evidence>
<organism evidence="3 4">
    <name type="scientific">Collybiopsis luxurians FD-317 M1</name>
    <dbReference type="NCBI Taxonomy" id="944289"/>
    <lineage>
        <taxon>Eukaryota</taxon>
        <taxon>Fungi</taxon>
        <taxon>Dikarya</taxon>
        <taxon>Basidiomycota</taxon>
        <taxon>Agaricomycotina</taxon>
        <taxon>Agaricomycetes</taxon>
        <taxon>Agaricomycetidae</taxon>
        <taxon>Agaricales</taxon>
        <taxon>Marasmiineae</taxon>
        <taxon>Omphalotaceae</taxon>
        <taxon>Collybiopsis</taxon>
        <taxon>Collybiopsis luxurians</taxon>
    </lineage>
</organism>
<keyword evidence="4" id="KW-1185">Reference proteome</keyword>
<feature type="transmembrane region" description="Helical" evidence="2">
    <location>
        <begin position="262"/>
        <end position="287"/>
    </location>
</feature>
<dbReference type="EMBL" id="KN834842">
    <property type="protein sequence ID" value="KIK52475.1"/>
    <property type="molecule type" value="Genomic_DNA"/>
</dbReference>
<name>A0A0D0AQB2_9AGAR</name>
<feature type="compositionally biased region" description="Basic residues" evidence="1">
    <location>
        <begin position="139"/>
        <end position="149"/>
    </location>
</feature>
<keyword evidence="2" id="KW-1133">Transmembrane helix</keyword>